<dbReference type="Proteomes" id="UP000724686">
    <property type="component" value="Unassembled WGS sequence"/>
</dbReference>
<dbReference type="RefSeq" id="WP_205277984.1">
    <property type="nucleotide sequence ID" value="NZ_JAFFPU010000004.1"/>
</dbReference>
<keyword evidence="3" id="KW-1185">Reference proteome</keyword>
<reference evidence="2 3" key="1">
    <citation type="submission" date="2021-02" db="EMBL/GenBank/DDBJ databases">
        <title>Leptospira ainlahdjerensis sp. nov., Leptospira ainazelensis sp. nov., Leptospira abararensis sp. nov. and Leptospira chreensis sp. nov., four new species isolated from water sources in Algeria.</title>
        <authorList>
            <person name="Amara Korba A."/>
            <person name="Kainiu M."/>
            <person name="Vincent A.T."/>
            <person name="Mariet J.-F."/>
            <person name="Veyrier F.J."/>
            <person name="Goarant C."/>
            <person name="Picardeau M."/>
        </authorList>
    </citation>
    <scope>NUCLEOTIDE SEQUENCE [LARGE SCALE GENOMIC DNA]</scope>
    <source>
        <strain evidence="2 3">201903070</strain>
    </source>
</reference>
<dbReference type="NCBIfam" id="NF047436">
    <property type="entry name" value="LA_2272_repeat"/>
    <property type="match status" value="3"/>
</dbReference>
<keyword evidence="1" id="KW-0472">Membrane</keyword>
<proteinExistence type="predicted"/>
<comment type="caution">
    <text evidence="2">The sequence shown here is derived from an EMBL/GenBank/DDBJ whole genome shotgun (WGS) entry which is preliminary data.</text>
</comment>
<accession>A0ABS2U5N1</accession>
<dbReference type="NCBIfam" id="NF047435">
    <property type="entry name" value="LA_2272_fam_lipo"/>
    <property type="match status" value="1"/>
</dbReference>
<keyword evidence="1" id="KW-0812">Transmembrane</keyword>
<keyword evidence="1" id="KW-1133">Transmembrane helix</keyword>
<dbReference type="InterPro" id="IPR058093">
    <property type="entry name" value="LA_2272-like"/>
</dbReference>
<dbReference type="EMBL" id="JAFFPU010000004">
    <property type="protein sequence ID" value="MBM9575681.1"/>
    <property type="molecule type" value="Genomic_DNA"/>
</dbReference>
<evidence type="ECO:0008006" key="4">
    <source>
        <dbReference type="Google" id="ProtNLM"/>
    </source>
</evidence>
<feature type="transmembrane region" description="Helical" evidence="1">
    <location>
        <begin position="7"/>
        <end position="31"/>
    </location>
</feature>
<evidence type="ECO:0000256" key="1">
    <source>
        <dbReference type="SAM" id="Phobius"/>
    </source>
</evidence>
<evidence type="ECO:0000313" key="2">
    <source>
        <dbReference type="EMBL" id="MBM9575681.1"/>
    </source>
</evidence>
<gene>
    <name evidence="2" type="ORF">JWG45_00810</name>
</gene>
<protein>
    <recommendedName>
        <fullName evidence="4">PPE family protein</fullName>
    </recommendedName>
</protein>
<name>A0ABS2U5N1_9LEPT</name>
<sequence length="242" mass="25140">MKHKISLNYIFIIFSLSALSVFTLNCGVGGLRGEKSFVRAPAKTETEVVRVNLLYGEVNKLYGVNLGVINTVKDRLIGVQVGGVNFSDGKTYGAQFSLYNEAKNGGFTVQAGGVNKVEETGAGIQVGLYNKASNGGVYLTAGLYNKGSSGATIGLINNEGLGINVGGFNSGYGLNVGLINSGKGLSIGAINMGEDGNFQIGVLNFCSEGPFPIMIIANYCSKPSSETPASTPATDSKTTPVK</sequence>
<evidence type="ECO:0000313" key="3">
    <source>
        <dbReference type="Proteomes" id="UP000724686"/>
    </source>
</evidence>
<organism evidence="2 3">
    <name type="scientific">Leptospira ainlahdjerensis</name>
    <dbReference type="NCBI Taxonomy" id="2810033"/>
    <lineage>
        <taxon>Bacteria</taxon>
        <taxon>Pseudomonadati</taxon>
        <taxon>Spirochaetota</taxon>
        <taxon>Spirochaetia</taxon>
        <taxon>Leptospirales</taxon>
        <taxon>Leptospiraceae</taxon>
        <taxon>Leptospira</taxon>
    </lineage>
</organism>